<organism evidence="3 4">
    <name type="scientific">Diploptera punctata</name>
    <name type="common">Pacific beetle cockroach</name>
    <dbReference type="NCBI Taxonomy" id="6984"/>
    <lineage>
        <taxon>Eukaryota</taxon>
        <taxon>Metazoa</taxon>
        <taxon>Ecdysozoa</taxon>
        <taxon>Arthropoda</taxon>
        <taxon>Hexapoda</taxon>
        <taxon>Insecta</taxon>
        <taxon>Pterygota</taxon>
        <taxon>Neoptera</taxon>
        <taxon>Polyneoptera</taxon>
        <taxon>Dictyoptera</taxon>
        <taxon>Blattodea</taxon>
        <taxon>Blaberoidea</taxon>
        <taxon>Blaberidae</taxon>
        <taxon>Diplopterinae</taxon>
        <taxon>Diploptera</taxon>
    </lineage>
</organism>
<evidence type="ECO:0000313" key="3">
    <source>
        <dbReference type="EMBL" id="KAJ9584242.1"/>
    </source>
</evidence>
<dbReference type="Pfam" id="PF15926">
    <property type="entry name" value="RNF220"/>
    <property type="match status" value="1"/>
</dbReference>
<sequence>KDVGAKSLTATSTSAGLPALKHRGPRGESGQVSLHRKRRKFLDVTVRCFPSIRNKITLKRSFSVSGSGQMIWKKKLSDPSCCPNLKGCTSLVLAIGFVRSSTGWHRFSRRRYSRRTLGYIPKDQSQPSREVRIKNRKRKADEATCPVCNDRVQGSVEELNSHVEMCLRKHGAPPEEDENVDVEGDTEMYEEYEWAGQRRIRATTLLVGGFAATGMPTSSSRPSPIEEEADLVVDGDDSATYGPPQYSEADVVMTSADGPREEKEREALREAIISPDGSKSLSQNKVNDIDVEVKEEPLSGSSSQQPTDAVDNAISEDVTSSANSGDARNDSQTRNQVLEALKNRIRELETETKAIGDEKFKCLICMV</sequence>
<dbReference type="EMBL" id="JASPKZ010007440">
    <property type="protein sequence ID" value="KAJ9584242.1"/>
    <property type="molecule type" value="Genomic_DNA"/>
</dbReference>
<feature type="compositionally biased region" description="Polar residues" evidence="1">
    <location>
        <begin position="317"/>
        <end position="335"/>
    </location>
</feature>
<feature type="region of interest" description="Disordered" evidence="1">
    <location>
        <begin position="1"/>
        <end position="31"/>
    </location>
</feature>
<proteinExistence type="predicted"/>
<feature type="compositionally biased region" description="Basic and acidic residues" evidence="1">
    <location>
        <begin position="258"/>
        <end position="269"/>
    </location>
</feature>
<reference evidence="3" key="1">
    <citation type="journal article" date="2023" name="IScience">
        <title>Live-bearing cockroach genome reveals convergent evolutionary mechanisms linked to viviparity in insects and beyond.</title>
        <authorList>
            <person name="Fouks B."/>
            <person name="Harrison M.C."/>
            <person name="Mikhailova A.A."/>
            <person name="Marchal E."/>
            <person name="English S."/>
            <person name="Carruthers M."/>
            <person name="Jennings E.C."/>
            <person name="Chiamaka E.L."/>
            <person name="Frigard R.A."/>
            <person name="Pippel M."/>
            <person name="Attardo G.M."/>
            <person name="Benoit J.B."/>
            <person name="Bornberg-Bauer E."/>
            <person name="Tobe S.S."/>
        </authorList>
    </citation>
    <scope>NUCLEOTIDE SEQUENCE</scope>
    <source>
        <strain evidence="3">Stay&amp;Tobe</strain>
    </source>
</reference>
<keyword evidence="4" id="KW-1185">Reference proteome</keyword>
<feature type="non-terminal residue" evidence="3">
    <location>
        <position position="1"/>
    </location>
</feature>
<dbReference type="Gene3D" id="3.30.160.60">
    <property type="entry name" value="Classic Zinc Finger"/>
    <property type="match status" value="1"/>
</dbReference>
<evidence type="ECO:0000313" key="4">
    <source>
        <dbReference type="Proteomes" id="UP001233999"/>
    </source>
</evidence>
<evidence type="ECO:0000256" key="1">
    <source>
        <dbReference type="SAM" id="MobiDB-lite"/>
    </source>
</evidence>
<name>A0AAD7ZPJ4_DIPPU</name>
<feature type="compositionally biased region" description="Basic and acidic residues" evidence="1">
    <location>
        <begin position="287"/>
        <end position="297"/>
    </location>
</feature>
<accession>A0AAD7ZPJ4</accession>
<feature type="non-terminal residue" evidence="3">
    <location>
        <position position="367"/>
    </location>
</feature>
<dbReference type="InterPro" id="IPR031824">
    <property type="entry name" value="RNF220_mid"/>
</dbReference>
<dbReference type="InterPro" id="IPR052443">
    <property type="entry name" value="E3_ubiq-ligase_RNF220-like"/>
</dbReference>
<feature type="compositionally biased region" description="Polar residues" evidence="1">
    <location>
        <begin position="277"/>
        <end position="286"/>
    </location>
</feature>
<feature type="region of interest" description="Disordered" evidence="1">
    <location>
        <begin position="235"/>
        <end position="335"/>
    </location>
</feature>
<dbReference type="Proteomes" id="UP001233999">
    <property type="component" value="Unassembled WGS sequence"/>
</dbReference>
<gene>
    <name evidence="3" type="ORF">L9F63_021421</name>
</gene>
<dbReference type="AlphaFoldDB" id="A0AAD7ZPJ4"/>
<protein>
    <recommendedName>
        <fullName evidence="2">E3 ubiquitin-protein ligase RNF220 middle domain-containing protein</fullName>
    </recommendedName>
</protein>
<dbReference type="PANTHER" id="PTHR13459:SF1">
    <property type="entry name" value="E3 UBIQUITIN-PROTEIN LIGASE RNF220 ISOFORM X1"/>
    <property type="match status" value="1"/>
</dbReference>
<comment type="caution">
    <text evidence="3">The sequence shown here is derived from an EMBL/GenBank/DDBJ whole genome shotgun (WGS) entry which is preliminary data.</text>
</comment>
<dbReference type="GO" id="GO:0061630">
    <property type="term" value="F:ubiquitin protein ligase activity"/>
    <property type="evidence" value="ECO:0007669"/>
    <property type="project" value="TreeGrafter"/>
</dbReference>
<reference evidence="3" key="2">
    <citation type="submission" date="2023-05" db="EMBL/GenBank/DDBJ databases">
        <authorList>
            <person name="Fouks B."/>
        </authorList>
    </citation>
    <scope>NUCLEOTIDE SEQUENCE</scope>
    <source>
        <strain evidence="3">Stay&amp;Tobe</strain>
        <tissue evidence="3">Testes</tissue>
    </source>
</reference>
<evidence type="ECO:0000259" key="2">
    <source>
        <dbReference type="Pfam" id="PF15926"/>
    </source>
</evidence>
<feature type="domain" description="E3 ubiquitin-protein ligase RNF220 middle" evidence="2">
    <location>
        <begin position="130"/>
        <end position="277"/>
    </location>
</feature>
<dbReference type="PANTHER" id="PTHR13459">
    <property type="entry name" value="E3 UBIQUITIN-PROTEIN LIGASE RNF220 ISOFORM X1"/>
    <property type="match status" value="1"/>
</dbReference>
<dbReference type="GO" id="GO:0016567">
    <property type="term" value="P:protein ubiquitination"/>
    <property type="evidence" value="ECO:0007669"/>
    <property type="project" value="TreeGrafter"/>
</dbReference>